<evidence type="ECO:0000313" key="4">
    <source>
        <dbReference type="Proteomes" id="UP000812287"/>
    </source>
</evidence>
<keyword evidence="2" id="KW-0472">Membrane</keyword>
<sequence length="345" mass="39513">MFLQSQGIICTPEEYSRQASDTSLRCLTRGQSIGLTVRHAPFSPSRRNLSHCLTQFAAESGFVSLFAILFVIASDISRCLFLQRNALQYVRKRGVEDWNFLQEAMALFFADLIQALGAVLDIKWINEERWKRALLYCSRRHTTIGRHGRHYHHSRKLGHHASWRKGMDAIITFKLVILTYWCWIGQDHTALRIIGEYVWFWLTLGMSSLVYIPLSLWSRGNIAFDDKSWWKFTFHSRSDEPESEEDKFRRRNSLNLIADPVATQPLSVGLSRTMNVFLLLVTRPDSVLFGRIGRAGRGRSPSPRGWTGPANQGAESSQSGRDDESIHEMGRLLSIDTESISSRYA</sequence>
<dbReference type="RefSeq" id="XP_043040099.1">
    <property type="nucleotide sequence ID" value="XM_043177189.1"/>
</dbReference>
<gene>
    <name evidence="3" type="ORF">BT62DRAFT_1005888</name>
</gene>
<keyword evidence="4" id="KW-1185">Reference proteome</keyword>
<feature type="region of interest" description="Disordered" evidence="1">
    <location>
        <begin position="292"/>
        <end position="345"/>
    </location>
</feature>
<feature type="compositionally biased region" description="Basic and acidic residues" evidence="1">
    <location>
        <begin position="320"/>
        <end position="330"/>
    </location>
</feature>
<evidence type="ECO:0000256" key="1">
    <source>
        <dbReference type="SAM" id="MobiDB-lite"/>
    </source>
</evidence>
<dbReference type="EMBL" id="MU250534">
    <property type="protein sequence ID" value="KAG7446599.1"/>
    <property type="molecule type" value="Genomic_DNA"/>
</dbReference>
<protein>
    <submittedName>
        <fullName evidence="3">Uncharacterized protein</fullName>
    </submittedName>
</protein>
<comment type="caution">
    <text evidence="3">The sequence shown here is derived from an EMBL/GenBank/DDBJ whole genome shotgun (WGS) entry which is preliminary data.</text>
</comment>
<feature type="compositionally biased region" description="Polar residues" evidence="1">
    <location>
        <begin position="309"/>
        <end position="319"/>
    </location>
</feature>
<dbReference type="OrthoDB" id="100006at2759"/>
<organism evidence="3 4">
    <name type="scientific">Guyanagaster necrorhizus</name>
    <dbReference type="NCBI Taxonomy" id="856835"/>
    <lineage>
        <taxon>Eukaryota</taxon>
        <taxon>Fungi</taxon>
        <taxon>Dikarya</taxon>
        <taxon>Basidiomycota</taxon>
        <taxon>Agaricomycotina</taxon>
        <taxon>Agaricomycetes</taxon>
        <taxon>Agaricomycetidae</taxon>
        <taxon>Agaricales</taxon>
        <taxon>Marasmiineae</taxon>
        <taxon>Physalacriaceae</taxon>
        <taxon>Guyanagaster</taxon>
    </lineage>
</organism>
<dbReference type="AlphaFoldDB" id="A0A9P8ASR1"/>
<feature type="compositionally biased region" description="Polar residues" evidence="1">
    <location>
        <begin position="336"/>
        <end position="345"/>
    </location>
</feature>
<evidence type="ECO:0000313" key="3">
    <source>
        <dbReference type="EMBL" id="KAG7446599.1"/>
    </source>
</evidence>
<dbReference type="Proteomes" id="UP000812287">
    <property type="component" value="Unassembled WGS sequence"/>
</dbReference>
<keyword evidence="2" id="KW-1133">Transmembrane helix</keyword>
<reference evidence="3" key="1">
    <citation type="submission" date="2020-11" db="EMBL/GenBank/DDBJ databases">
        <title>Adaptations for nitrogen fixation in a non-lichenized fungal sporocarp promotes dispersal by wood-feeding termites.</title>
        <authorList>
            <consortium name="DOE Joint Genome Institute"/>
            <person name="Koch R.A."/>
            <person name="Yoon G."/>
            <person name="Arayal U."/>
            <person name="Lail K."/>
            <person name="Amirebrahimi M."/>
            <person name="Labutti K."/>
            <person name="Lipzen A."/>
            <person name="Riley R."/>
            <person name="Barry K."/>
            <person name="Henrissat B."/>
            <person name="Grigoriev I.V."/>
            <person name="Herr J.R."/>
            <person name="Aime M.C."/>
        </authorList>
    </citation>
    <scope>NUCLEOTIDE SEQUENCE</scope>
    <source>
        <strain evidence="3">MCA 3950</strain>
    </source>
</reference>
<dbReference type="GeneID" id="66099476"/>
<proteinExistence type="predicted"/>
<feature type="transmembrane region" description="Helical" evidence="2">
    <location>
        <begin position="198"/>
        <end position="217"/>
    </location>
</feature>
<feature type="transmembrane region" description="Helical" evidence="2">
    <location>
        <begin position="56"/>
        <end position="74"/>
    </location>
</feature>
<evidence type="ECO:0000256" key="2">
    <source>
        <dbReference type="SAM" id="Phobius"/>
    </source>
</evidence>
<accession>A0A9P8ASR1</accession>
<keyword evidence="2" id="KW-0812">Transmembrane</keyword>
<name>A0A9P8ASR1_9AGAR</name>